<keyword evidence="2" id="KW-1185">Reference proteome</keyword>
<evidence type="ECO:0000313" key="1">
    <source>
        <dbReference type="EMBL" id="MFC6634410.1"/>
    </source>
</evidence>
<dbReference type="Gene3D" id="2.60.200.30">
    <property type="entry name" value="Probable inorganic polyphosphate/atp-NAD kinase, domain 2"/>
    <property type="match status" value="1"/>
</dbReference>
<comment type="caution">
    <text evidence="1">The sequence shown here is derived from an EMBL/GenBank/DDBJ whole genome shotgun (WGS) entry which is preliminary data.</text>
</comment>
<dbReference type="Proteomes" id="UP001596425">
    <property type="component" value="Unassembled WGS sequence"/>
</dbReference>
<dbReference type="InterPro" id="IPR017438">
    <property type="entry name" value="ATP-NAD_kinase_N"/>
</dbReference>
<dbReference type="GO" id="GO:0016301">
    <property type="term" value="F:kinase activity"/>
    <property type="evidence" value="ECO:0007669"/>
    <property type="project" value="UniProtKB-KW"/>
</dbReference>
<accession>A0ABW1YQS3</accession>
<dbReference type="InterPro" id="IPR016064">
    <property type="entry name" value="NAD/diacylglycerol_kinase_sf"/>
</dbReference>
<dbReference type="InterPro" id="IPR017437">
    <property type="entry name" value="ATP-NAD_kinase_PpnK-typ_C"/>
</dbReference>
<organism evidence="1 2">
    <name type="scientific">Microbulbifer taiwanensis</name>
    <dbReference type="NCBI Taxonomy" id="986746"/>
    <lineage>
        <taxon>Bacteria</taxon>
        <taxon>Pseudomonadati</taxon>
        <taxon>Pseudomonadota</taxon>
        <taxon>Gammaproteobacteria</taxon>
        <taxon>Cellvibrionales</taxon>
        <taxon>Microbulbiferaceae</taxon>
        <taxon>Microbulbifer</taxon>
    </lineage>
</organism>
<dbReference type="Gene3D" id="3.40.50.10330">
    <property type="entry name" value="Probable inorganic polyphosphate/atp-NAD kinase, domain 1"/>
    <property type="match status" value="1"/>
</dbReference>
<gene>
    <name evidence="1" type="ORF">ACFQBM_14000</name>
</gene>
<name>A0ABW1YQS3_9GAMM</name>
<keyword evidence="1" id="KW-0808">Transferase</keyword>
<dbReference type="SUPFAM" id="SSF111331">
    <property type="entry name" value="NAD kinase/diacylglycerol kinase-like"/>
    <property type="match status" value="1"/>
</dbReference>
<keyword evidence="1" id="KW-0418">Kinase</keyword>
<dbReference type="EMBL" id="JBHSVR010000001">
    <property type="protein sequence ID" value="MFC6634410.1"/>
    <property type="molecule type" value="Genomic_DNA"/>
</dbReference>
<dbReference type="RefSeq" id="WP_193193854.1">
    <property type="nucleotide sequence ID" value="NZ_JACZFR010000051.1"/>
</dbReference>
<proteinExistence type="predicted"/>
<reference evidence="2" key="1">
    <citation type="journal article" date="2019" name="Int. J. Syst. Evol. Microbiol.">
        <title>The Global Catalogue of Microorganisms (GCM) 10K type strain sequencing project: providing services to taxonomists for standard genome sequencing and annotation.</title>
        <authorList>
            <consortium name="The Broad Institute Genomics Platform"/>
            <consortium name="The Broad Institute Genome Sequencing Center for Infectious Disease"/>
            <person name="Wu L."/>
            <person name="Ma J."/>
        </authorList>
    </citation>
    <scope>NUCLEOTIDE SEQUENCE [LARGE SCALE GENOMIC DNA]</scope>
    <source>
        <strain evidence="2">CGMCC 1.13718</strain>
    </source>
</reference>
<protein>
    <submittedName>
        <fullName evidence="1">NAD(+)/NADH kinase</fullName>
    </submittedName>
</protein>
<sequence length="309" mass="33996">MKRRSERKIVLIHRETRLDGLVRRHNTREQARFYVTSRGDNFEEYDQEDRVLKTSLDALNGRLRGLGHVQLLEREFLPNFLFGPQDIVVVAGQDGLVANTLKYLNGQPLLAVNPAPSLFDGQLLPFQVADTEEVVAAVLRNDIRCKSISMAEAMLNDGQRILAVNDIYIGPRLPVSARYEIAYAGRREVQSSSGVLVSTGLGSTGWLRSVLTGAASIAGGSLHQKIRDQGLAWDSDELVFSVREPFPSNVTGTDMVFGKIERQQSLTVTSRMAEGGVIFSDGIVADAIEFNSRMAVEIALAGRVGRLVV</sequence>
<evidence type="ECO:0000313" key="2">
    <source>
        <dbReference type="Proteomes" id="UP001596425"/>
    </source>
</evidence>